<name>A0A444XWN2_ARAHY</name>
<reference evidence="1 2" key="1">
    <citation type="submission" date="2019-01" db="EMBL/GenBank/DDBJ databases">
        <title>Sequencing of cultivated peanut Arachis hypogaea provides insights into genome evolution and oil improvement.</title>
        <authorList>
            <person name="Chen X."/>
        </authorList>
    </citation>
    <scope>NUCLEOTIDE SEQUENCE [LARGE SCALE GENOMIC DNA]</scope>
    <source>
        <strain evidence="2">cv. Fuhuasheng</strain>
        <tissue evidence="1">Leaves</tissue>
    </source>
</reference>
<dbReference type="PANTHER" id="PTHR46602">
    <property type="entry name" value="PROTEIN SUPPRESSOR OF GENE SILENCING 3"/>
    <property type="match status" value="1"/>
</dbReference>
<sequence>MYMQENFFKDQIKSIHETRIAKEDDFERMQQEEREKVMQSSTAPFNAEDRRLKADEYLKFVEVQDKEMENFVAEKEKLLRAREESIAALKHRHWEEEVQMEKNFDEQLAKLMEKYSPPQSETEASGT</sequence>
<evidence type="ECO:0000313" key="2">
    <source>
        <dbReference type="Proteomes" id="UP000289738"/>
    </source>
</evidence>
<evidence type="ECO:0000313" key="1">
    <source>
        <dbReference type="EMBL" id="RYQ94208.1"/>
    </source>
</evidence>
<dbReference type="InterPro" id="IPR044287">
    <property type="entry name" value="SGS3"/>
</dbReference>
<dbReference type="Proteomes" id="UP000289738">
    <property type="component" value="Chromosome B08"/>
</dbReference>
<dbReference type="GO" id="GO:0051607">
    <property type="term" value="P:defense response to virus"/>
    <property type="evidence" value="ECO:0007669"/>
    <property type="project" value="InterPro"/>
</dbReference>
<gene>
    <name evidence="1" type="ORF">Ahy_B08g089091</name>
</gene>
<dbReference type="EMBL" id="SDMP01000018">
    <property type="protein sequence ID" value="RYQ94208.1"/>
    <property type="molecule type" value="Genomic_DNA"/>
</dbReference>
<comment type="caution">
    <text evidence="1">The sequence shown here is derived from an EMBL/GenBank/DDBJ whole genome shotgun (WGS) entry which is preliminary data.</text>
</comment>
<dbReference type="OrthoDB" id="1718354at2759"/>
<organism evidence="1 2">
    <name type="scientific">Arachis hypogaea</name>
    <name type="common">Peanut</name>
    <dbReference type="NCBI Taxonomy" id="3818"/>
    <lineage>
        <taxon>Eukaryota</taxon>
        <taxon>Viridiplantae</taxon>
        <taxon>Streptophyta</taxon>
        <taxon>Embryophyta</taxon>
        <taxon>Tracheophyta</taxon>
        <taxon>Spermatophyta</taxon>
        <taxon>Magnoliopsida</taxon>
        <taxon>eudicotyledons</taxon>
        <taxon>Gunneridae</taxon>
        <taxon>Pentapetalae</taxon>
        <taxon>rosids</taxon>
        <taxon>fabids</taxon>
        <taxon>Fabales</taxon>
        <taxon>Fabaceae</taxon>
        <taxon>Papilionoideae</taxon>
        <taxon>50 kb inversion clade</taxon>
        <taxon>dalbergioids sensu lato</taxon>
        <taxon>Dalbergieae</taxon>
        <taxon>Pterocarpus clade</taxon>
        <taxon>Arachis</taxon>
    </lineage>
</organism>
<dbReference type="Gramene" id="arahy.Tifrunner.gnm2.ann2.Ah18g462300.1">
    <property type="protein sequence ID" value="arahy.Tifrunner.gnm2.ann2.Ah18g462300.1-CDS"/>
    <property type="gene ID" value="arahy.Tifrunner.gnm2.ann2.Ah18g462300"/>
</dbReference>
<dbReference type="SMR" id="A0A444XWN2"/>
<protein>
    <submittedName>
        <fullName evidence="1">Uncharacterized protein</fullName>
    </submittedName>
</protein>
<dbReference type="AlphaFoldDB" id="A0A444XWN2"/>
<dbReference type="GO" id="GO:0031047">
    <property type="term" value="P:regulatory ncRNA-mediated gene silencing"/>
    <property type="evidence" value="ECO:0007669"/>
    <property type="project" value="InterPro"/>
</dbReference>
<dbReference type="STRING" id="3818.A0A444XWN2"/>
<proteinExistence type="predicted"/>
<dbReference type="PANTHER" id="PTHR46602:SF1">
    <property type="entry name" value="PROTEIN SUPPRESSOR OF GENE SILENCING 3"/>
    <property type="match status" value="1"/>
</dbReference>
<keyword evidence="2" id="KW-1185">Reference proteome</keyword>
<accession>A0A444XWN2</accession>